<evidence type="ECO:0000256" key="2">
    <source>
        <dbReference type="ARBA" id="ARBA00022884"/>
    </source>
</evidence>
<reference evidence="4 5" key="1">
    <citation type="submission" date="2024-04" db="EMBL/GenBank/DDBJ databases">
        <authorList>
            <person name="Rising A."/>
            <person name="Reimegard J."/>
            <person name="Sonavane S."/>
            <person name="Akerstrom W."/>
            <person name="Nylinder S."/>
            <person name="Hedman E."/>
            <person name="Kallberg Y."/>
        </authorList>
    </citation>
    <scope>NUCLEOTIDE SEQUENCE [LARGE SCALE GENOMIC DNA]</scope>
</reference>
<accession>A0AAV2BH11</accession>
<organism evidence="4 5">
    <name type="scientific">Larinioides sclopetarius</name>
    <dbReference type="NCBI Taxonomy" id="280406"/>
    <lineage>
        <taxon>Eukaryota</taxon>
        <taxon>Metazoa</taxon>
        <taxon>Ecdysozoa</taxon>
        <taxon>Arthropoda</taxon>
        <taxon>Chelicerata</taxon>
        <taxon>Arachnida</taxon>
        <taxon>Araneae</taxon>
        <taxon>Araneomorphae</taxon>
        <taxon>Entelegynae</taxon>
        <taxon>Araneoidea</taxon>
        <taxon>Araneidae</taxon>
        <taxon>Larinioides</taxon>
    </lineage>
</organism>
<dbReference type="EMBL" id="CAXIEN010000363">
    <property type="protein sequence ID" value="CAL1295101.1"/>
    <property type="molecule type" value="Genomic_DNA"/>
</dbReference>
<evidence type="ECO:0000313" key="4">
    <source>
        <dbReference type="EMBL" id="CAL1295101.1"/>
    </source>
</evidence>
<dbReference type="InterPro" id="IPR012677">
    <property type="entry name" value="Nucleotide-bd_a/b_plait_sf"/>
</dbReference>
<keyword evidence="2" id="KW-0694">RNA-binding</keyword>
<sequence>MFPRTIRSILKIYSHCCSSTSLDISRISHGINRNSCLVRTYCDKPLHIVQMRGLEYETKEKDIIEFFKPLGLTPKSVHLKCDGSGRVSGLCEVIFATHAEAVVAMRKENVFMDDLNISSNVQATYPLGHIVKMKNAPRRITDLAIYEVFLACWELSCISKSTL</sequence>
<dbReference type="AlphaFoldDB" id="A0AAV2BH11"/>
<dbReference type="Proteomes" id="UP001497382">
    <property type="component" value="Unassembled WGS sequence"/>
</dbReference>
<name>A0AAV2BH11_9ARAC</name>
<protein>
    <recommendedName>
        <fullName evidence="3">RRM domain-containing protein</fullName>
    </recommendedName>
</protein>
<evidence type="ECO:0000259" key="3">
    <source>
        <dbReference type="Pfam" id="PF00076"/>
    </source>
</evidence>
<comment type="caution">
    <text evidence="4">The sequence shown here is derived from an EMBL/GenBank/DDBJ whole genome shotgun (WGS) entry which is preliminary data.</text>
</comment>
<keyword evidence="1" id="KW-0677">Repeat</keyword>
<evidence type="ECO:0000256" key="1">
    <source>
        <dbReference type="ARBA" id="ARBA00022737"/>
    </source>
</evidence>
<proteinExistence type="predicted"/>
<dbReference type="InterPro" id="IPR035979">
    <property type="entry name" value="RBD_domain_sf"/>
</dbReference>
<dbReference type="Gene3D" id="3.30.70.330">
    <property type="match status" value="1"/>
</dbReference>
<dbReference type="SUPFAM" id="SSF54928">
    <property type="entry name" value="RNA-binding domain, RBD"/>
    <property type="match status" value="1"/>
</dbReference>
<feature type="domain" description="RRM" evidence="3">
    <location>
        <begin position="51"/>
        <end position="109"/>
    </location>
</feature>
<dbReference type="PANTHER" id="PTHR13976">
    <property type="entry name" value="HETEROGENEOUS NUCLEAR RIBONUCLEOPROTEIN-RELATED"/>
    <property type="match status" value="1"/>
</dbReference>
<keyword evidence="5" id="KW-1185">Reference proteome</keyword>
<dbReference type="InterPro" id="IPR050666">
    <property type="entry name" value="ESRP"/>
</dbReference>
<dbReference type="Pfam" id="PF00076">
    <property type="entry name" value="RRM_1"/>
    <property type="match status" value="1"/>
</dbReference>
<dbReference type="InterPro" id="IPR000504">
    <property type="entry name" value="RRM_dom"/>
</dbReference>
<gene>
    <name evidence="4" type="ORF">LARSCL_LOCUS19091</name>
</gene>
<dbReference type="GO" id="GO:0003723">
    <property type="term" value="F:RNA binding"/>
    <property type="evidence" value="ECO:0007669"/>
    <property type="project" value="UniProtKB-KW"/>
</dbReference>
<evidence type="ECO:0000313" key="5">
    <source>
        <dbReference type="Proteomes" id="UP001497382"/>
    </source>
</evidence>